<keyword evidence="2" id="KW-1133">Transmembrane helix</keyword>
<feature type="compositionally biased region" description="Polar residues" evidence="1">
    <location>
        <begin position="334"/>
        <end position="360"/>
    </location>
</feature>
<evidence type="ECO:0000313" key="5">
    <source>
        <dbReference type="EMBL" id="NOL38923.1"/>
    </source>
</evidence>
<feature type="compositionally biased region" description="Low complexity" evidence="1">
    <location>
        <begin position="87"/>
        <end position="98"/>
    </location>
</feature>
<proteinExistence type="predicted"/>
<feature type="compositionally biased region" description="Gly residues" evidence="1">
    <location>
        <begin position="437"/>
        <end position="446"/>
    </location>
</feature>
<dbReference type="EMBL" id="JACHKF010000001">
    <property type="protein sequence ID" value="MBB6568488.1"/>
    <property type="molecule type" value="Genomic_DNA"/>
</dbReference>
<keyword evidence="2" id="KW-0472">Membrane</keyword>
<evidence type="ECO:0000256" key="1">
    <source>
        <dbReference type="SAM" id="MobiDB-lite"/>
    </source>
</evidence>
<name>A0A7Y4KUM1_9ACTN</name>
<feature type="domain" description="DUF2510" evidence="3">
    <location>
        <begin position="6"/>
        <end position="38"/>
    </location>
</feature>
<evidence type="ECO:0000259" key="3">
    <source>
        <dbReference type="Pfam" id="PF10708"/>
    </source>
</evidence>
<feature type="compositionally biased region" description="Acidic residues" evidence="1">
    <location>
        <begin position="140"/>
        <end position="150"/>
    </location>
</feature>
<evidence type="ECO:0000313" key="7">
    <source>
        <dbReference type="Proteomes" id="UP000553957"/>
    </source>
</evidence>
<feature type="compositionally biased region" description="Polar residues" evidence="1">
    <location>
        <begin position="552"/>
        <end position="571"/>
    </location>
</feature>
<organism evidence="5 6">
    <name type="scientific">Kribbella sandramycini</name>
    <dbReference type="NCBI Taxonomy" id="60450"/>
    <lineage>
        <taxon>Bacteria</taxon>
        <taxon>Bacillati</taxon>
        <taxon>Actinomycetota</taxon>
        <taxon>Actinomycetes</taxon>
        <taxon>Propionibacteriales</taxon>
        <taxon>Kribbellaceae</taxon>
        <taxon>Kribbella</taxon>
    </lineage>
</organism>
<feature type="compositionally biased region" description="Low complexity" evidence="1">
    <location>
        <begin position="447"/>
        <end position="469"/>
    </location>
</feature>
<sequence>MSNPPAGWYPDPTGQPDTIRWWNGKQWTNRTDQEGAAEEPAAPVESTEVTEVQAPVWGATASGGGGSAGSGWWTSPEPAESGPRLTAVANGDDVPAGGADDGAADDGMTPFERARATWGAPELATAPPEHWTQRPLPEPGVDEPTPDEVSPEVAETPAGGWKLRLAPAPASADETGDDSAAVSAAGSWGVETGDDAGAAEPTATVGWGVEPEPTQEAPTWGGESAKPAEVSTASVTPEPTADDGQGWSAVSWTETPNPARKPQPAPVDTPDDEPTQVQSAWGVDPELQQTPSQQTWGVAASATPPTADGWGPQPDTTDGTQPDPSQSPDSTTSWGTTPDNTSQATGTTSWGVQSDNTSQAAEGGAPWGAQPDSTQQAGASAASSDSSTSQASGTTPWGAQPDDTATQWGASQQGGSGWDTGQQGDSGPWGQTAVEGQQGGPWGGGPEQAPASEQGGPWGGAQQAWGAEAKSGGSAAVESKGVGWGAGPAVSASGGGQRGGVKKKPSGGGGGGSGAKLPLMIGGAIAVVMLIVAAVFLIKGSGDDKQAGPGDPTTQPTNQPSGDTKPGQSKNPKLHEGERISADAISFPRQAGGWSDRKRLVPQLLNSSGQYVLLQQDFDGRNDWNADIFVGALGNSSGFGGDPKATALQLAKQVGASLYGDIGVTFKAGPNAAVERSGKSGWFVQQTVTATSPKIKARTLTLTVAVFDLGDGTAVAYISDIPTTRPDLKAAETKAYQGLTVG</sequence>
<feature type="compositionally biased region" description="Low complexity" evidence="1">
    <location>
        <begin position="320"/>
        <end position="333"/>
    </location>
</feature>
<keyword evidence="2" id="KW-0812">Transmembrane</keyword>
<feature type="transmembrane region" description="Helical" evidence="2">
    <location>
        <begin position="519"/>
        <end position="538"/>
    </location>
</feature>
<reference evidence="4 7" key="2">
    <citation type="submission" date="2020-08" db="EMBL/GenBank/DDBJ databases">
        <title>Sequencing the genomes of 1000 actinobacteria strains.</title>
        <authorList>
            <person name="Klenk H.-P."/>
        </authorList>
    </citation>
    <scope>NUCLEOTIDE SEQUENCE [LARGE SCALE GENOMIC DNA]</scope>
    <source>
        <strain evidence="4 7">DSM 15626</strain>
    </source>
</reference>
<feature type="compositionally biased region" description="Low complexity" evidence="1">
    <location>
        <begin position="372"/>
        <end position="395"/>
    </location>
</feature>
<dbReference type="InterPro" id="IPR018929">
    <property type="entry name" value="DUF2510"/>
</dbReference>
<keyword evidence="6" id="KW-1185">Reference proteome</keyword>
<comment type="caution">
    <text evidence="5">The sequence shown here is derived from an EMBL/GenBank/DDBJ whole genome shotgun (WGS) entry which is preliminary data.</text>
</comment>
<protein>
    <submittedName>
        <fullName evidence="5">DUF2510 domain-containing protein</fullName>
    </submittedName>
</protein>
<gene>
    <name evidence="4" type="ORF">HNR71_004125</name>
    <name evidence="5" type="ORF">HPO96_01565</name>
</gene>
<dbReference type="Proteomes" id="UP000534306">
    <property type="component" value="Unassembled WGS sequence"/>
</dbReference>
<feature type="compositionally biased region" description="Low complexity" evidence="1">
    <location>
        <begin position="178"/>
        <end position="190"/>
    </location>
</feature>
<feature type="compositionally biased region" description="Polar residues" evidence="1">
    <location>
        <begin position="287"/>
        <end position="296"/>
    </location>
</feature>
<dbReference type="Pfam" id="PF10708">
    <property type="entry name" value="DUF2510"/>
    <property type="match status" value="1"/>
</dbReference>
<dbReference type="Proteomes" id="UP000553957">
    <property type="component" value="Unassembled WGS sequence"/>
</dbReference>
<dbReference type="AlphaFoldDB" id="A0A7Y4KUM1"/>
<evidence type="ECO:0000313" key="4">
    <source>
        <dbReference type="EMBL" id="MBB6568488.1"/>
    </source>
</evidence>
<feature type="region of interest" description="Disordered" evidence="1">
    <location>
        <begin position="26"/>
        <end position="512"/>
    </location>
</feature>
<feature type="region of interest" description="Disordered" evidence="1">
    <location>
        <begin position="544"/>
        <end position="588"/>
    </location>
</feature>
<dbReference type="EMBL" id="JABJRC010000001">
    <property type="protein sequence ID" value="NOL38923.1"/>
    <property type="molecule type" value="Genomic_DNA"/>
</dbReference>
<dbReference type="RefSeq" id="WP_171670353.1">
    <property type="nucleotide sequence ID" value="NZ_BAAAGT010000018.1"/>
</dbReference>
<evidence type="ECO:0000256" key="2">
    <source>
        <dbReference type="SAM" id="Phobius"/>
    </source>
</evidence>
<accession>A0A7Y4KUM1</accession>
<reference evidence="5 6" key="1">
    <citation type="submission" date="2020-05" db="EMBL/GenBank/DDBJ databases">
        <title>Genome sequence of Kribbella sandramycini ATCC 39419.</title>
        <authorList>
            <person name="Maclea K.S."/>
            <person name="Fair J.L."/>
        </authorList>
    </citation>
    <scope>NUCLEOTIDE SEQUENCE [LARGE SCALE GENOMIC DNA]</scope>
    <source>
        <strain evidence="5 6">ATCC 39419</strain>
    </source>
</reference>
<evidence type="ECO:0000313" key="6">
    <source>
        <dbReference type="Proteomes" id="UP000534306"/>
    </source>
</evidence>